<feature type="chain" id="PRO_5035421205" description="Neprosin PEP catalytic domain-containing protein" evidence="1">
    <location>
        <begin position="26"/>
        <end position="284"/>
    </location>
</feature>
<dbReference type="Pfam" id="PF14365">
    <property type="entry name" value="Neprosin_AP"/>
    <property type="match status" value="1"/>
</dbReference>
<keyword evidence="4" id="KW-1185">Reference proteome</keyword>
<gene>
    <name evidence="3" type="ORF">COCNU_14G012470</name>
</gene>
<evidence type="ECO:0000313" key="3">
    <source>
        <dbReference type="EMBL" id="KAG1368779.1"/>
    </source>
</evidence>
<dbReference type="PROSITE" id="PS52045">
    <property type="entry name" value="NEPROSIN_PEP_CD"/>
    <property type="match status" value="1"/>
</dbReference>
<dbReference type="EMBL" id="CM017885">
    <property type="protein sequence ID" value="KAG1368779.1"/>
    <property type="molecule type" value="Genomic_DNA"/>
</dbReference>
<feature type="signal peptide" evidence="1">
    <location>
        <begin position="1"/>
        <end position="25"/>
    </location>
</feature>
<dbReference type="AlphaFoldDB" id="A0A8K0IXP9"/>
<feature type="domain" description="Neprosin PEP catalytic" evidence="2">
    <location>
        <begin position="56"/>
        <end position="284"/>
    </location>
</feature>
<sequence length="284" mass="31662">MKMYVSMSYGLVALLLMIISFETMAQATMQQLRVQQHLKRSNKPAIKSIKSPDGDIIDCVHIYHQPAFDHPLLKNHTVQIRPSFPPAGLYDENEVASKMESSSIPQLWHHNGRCPEDTIPIKRTKKEDVLRASSVERYGKKSRGTIPYPTSSYAQVNPLGHEDPKTGNWWLQFGNLSPVGYWPSSLFRYLSGSASLIEWGGNIVNAKSNGGQHTSTEMGSGHFAEEGSGKAGYFKNIQIVDQSNNLRAPPQGTDSFNTNSTCYDLRYAENYVYYGGPGRNPSCP</sequence>
<keyword evidence="1" id="KW-0732">Signal</keyword>
<reference evidence="3" key="2">
    <citation type="submission" date="2019-07" db="EMBL/GenBank/DDBJ databases">
        <authorList>
            <person name="Yang Y."/>
            <person name="Bocs S."/>
            <person name="Baudouin L."/>
        </authorList>
    </citation>
    <scope>NUCLEOTIDE SEQUENCE</scope>
    <source>
        <tissue evidence="3">Spear leaf of Hainan Tall coconut</tissue>
    </source>
</reference>
<dbReference type="PANTHER" id="PTHR31589">
    <property type="entry name" value="PROTEIN, PUTATIVE (DUF239)-RELATED-RELATED"/>
    <property type="match status" value="1"/>
</dbReference>
<evidence type="ECO:0000313" key="4">
    <source>
        <dbReference type="Proteomes" id="UP000797356"/>
    </source>
</evidence>
<dbReference type="Pfam" id="PF03080">
    <property type="entry name" value="Neprosin"/>
    <property type="match status" value="1"/>
</dbReference>
<dbReference type="PANTHER" id="PTHR31589:SF24">
    <property type="entry name" value="OS07G0205500 PROTEIN"/>
    <property type="match status" value="1"/>
</dbReference>
<comment type="caution">
    <text evidence="3">The sequence shown here is derived from an EMBL/GenBank/DDBJ whole genome shotgun (WGS) entry which is preliminary data.</text>
</comment>
<accession>A0A8K0IXP9</accession>
<dbReference type="Proteomes" id="UP000797356">
    <property type="component" value="Chromosome 14"/>
</dbReference>
<organism evidence="3 4">
    <name type="scientific">Cocos nucifera</name>
    <name type="common">Coconut palm</name>
    <dbReference type="NCBI Taxonomy" id="13894"/>
    <lineage>
        <taxon>Eukaryota</taxon>
        <taxon>Viridiplantae</taxon>
        <taxon>Streptophyta</taxon>
        <taxon>Embryophyta</taxon>
        <taxon>Tracheophyta</taxon>
        <taxon>Spermatophyta</taxon>
        <taxon>Magnoliopsida</taxon>
        <taxon>Liliopsida</taxon>
        <taxon>Arecaceae</taxon>
        <taxon>Arecoideae</taxon>
        <taxon>Cocoseae</taxon>
        <taxon>Attaleinae</taxon>
        <taxon>Cocos</taxon>
    </lineage>
</organism>
<name>A0A8K0IXP9_COCNU</name>
<dbReference type="InterPro" id="IPR025521">
    <property type="entry name" value="Neprosin_propep"/>
</dbReference>
<proteinExistence type="predicted"/>
<evidence type="ECO:0000259" key="2">
    <source>
        <dbReference type="PROSITE" id="PS52045"/>
    </source>
</evidence>
<protein>
    <recommendedName>
        <fullName evidence="2">Neprosin PEP catalytic domain-containing protein</fullName>
    </recommendedName>
</protein>
<evidence type="ECO:0000256" key="1">
    <source>
        <dbReference type="SAM" id="SignalP"/>
    </source>
</evidence>
<dbReference type="OrthoDB" id="1858978at2759"/>
<reference evidence="3" key="1">
    <citation type="journal article" date="2017" name="Gigascience">
        <title>The genome draft of coconut (Cocos nucifera).</title>
        <authorList>
            <person name="Xiao Y."/>
            <person name="Xu P."/>
            <person name="Fan H."/>
            <person name="Baudouin L."/>
            <person name="Xia W."/>
            <person name="Bocs S."/>
            <person name="Xu J."/>
            <person name="Li Q."/>
            <person name="Guo A."/>
            <person name="Zhou L."/>
            <person name="Li J."/>
            <person name="Wu Y."/>
            <person name="Ma Z."/>
            <person name="Armero A."/>
            <person name="Issali A.E."/>
            <person name="Liu N."/>
            <person name="Peng M."/>
            <person name="Yang Y."/>
        </authorList>
    </citation>
    <scope>NUCLEOTIDE SEQUENCE</scope>
    <source>
        <tissue evidence="3">Spear leaf of Hainan Tall coconut</tissue>
    </source>
</reference>
<dbReference type="InterPro" id="IPR053168">
    <property type="entry name" value="Glutamic_endopeptidase"/>
</dbReference>
<dbReference type="InterPro" id="IPR004314">
    <property type="entry name" value="Neprosin"/>
</dbReference>